<reference evidence="11" key="1">
    <citation type="submission" date="2020-08" db="EMBL/GenBank/DDBJ databases">
        <title>Multicomponent nature underlies the extraordinary mechanical properties of spider dragline silk.</title>
        <authorList>
            <person name="Kono N."/>
            <person name="Nakamura H."/>
            <person name="Mori M."/>
            <person name="Yoshida Y."/>
            <person name="Ohtoshi R."/>
            <person name="Malay A.D."/>
            <person name="Moran D.A.P."/>
            <person name="Tomita M."/>
            <person name="Numata K."/>
            <person name="Arakawa K."/>
        </authorList>
    </citation>
    <scope>NUCLEOTIDE SEQUENCE</scope>
</reference>
<organism evidence="11 12">
    <name type="scientific">Nephila pilipes</name>
    <name type="common">Giant wood spider</name>
    <name type="synonym">Nephila maculata</name>
    <dbReference type="NCBI Taxonomy" id="299642"/>
    <lineage>
        <taxon>Eukaryota</taxon>
        <taxon>Metazoa</taxon>
        <taxon>Ecdysozoa</taxon>
        <taxon>Arthropoda</taxon>
        <taxon>Chelicerata</taxon>
        <taxon>Arachnida</taxon>
        <taxon>Araneae</taxon>
        <taxon>Araneomorphae</taxon>
        <taxon>Entelegynae</taxon>
        <taxon>Araneoidea</taxon>
        <taxon>Nephilidae</taxon>
        <taxon>Nephila</taxon>
    </lineage>
</organism>
<dbReference type="SUPFAM" id="SSF48264">
    <property type="entry name" value="Cytochrome P450"/>
    <property type="match status" value="1"/>
</dbReference>
<gene>
    <name evidence="11" type="primary">CYP4V2</name>
    <name evidence="11" type="ORF">NPIL_254521</name>
</gene>
<dbReference type="PANTHER" id="PTHR24291:SF189">
    <property type="entry name" value="CYTOCHROME P450 4C3-RELATED"/>
    <property type="match status" value="1"/>
</dbReference>
<evidence type="ECO:0000256" key="6">
    <source>
        <dbReference type="ARBA" id="ARBA00023004"/>
    </source>
</evidence>
<comment type="cofactor">
    <cofactor evidence="1 9">
        <name>heme</name>
        <dbReference type="ChEBI" id="CHEBI:30413"/>
    </cofactor>
</comment>
<dbReference type="OrthoDB" id="2023at2759"/>
<keyword evidence="10" id="KW-0560">Oxidoreductase</keyword>
<comment type="subcellular location">
    <subcellularLocation>
        <location evidence="2">Endoplasmic reticulum membrane</location>
    </subcellularLocation>
</comment>
<evidence type="ECO:0000256" key="10">
    <source>
        <dbReference type="RuleBase" id="RU000461"/>
    </source>
</evidence>
<dbReference type="EMBL" id="BMAW01007004">
    <property type="protein sequence ID" value="GFT01758.1"/>
    <property type="molecule type" value="Genomic_DNA"/>
</dbReference>
<dbReference type="GO" id="GO:0004497">
    <property type="term" value="F:monooxygenase activity"/>
    <property type="evidence" value="ECO:0007669"/>
    <property type="project" value="UniProtKB-KW"/>
</dbReference>
<dbReference type="InterPro" id="IPR036396">
    <property type="entry name" value="Cyt_P450_sf"/>
</dbReference>
<keyword evidence="5" id="KW-0256">Endoplasmic reticulum</keyword>
<dbReference type="PRINTS" id="PR00463">
    <property type="entry name" value="EP450I"/>
</dbReference>
<dbReference type="InterPro" id="IPR050196">
    <property type="entry name" value="Cytochrome_P450_Monoox"/>
</dbReference>
<evidence type="ECO:0000256" key="8">
    <source>
        <dbReference type="ARBA" id="ARBA00023136"/>
    </source>
</evidence>
<name>A0A8X6TD27_NEPPI</name>
<keyword evidence="9 10" id="KW-0479">Metal-binding</keyword>
<dbReference type="GO" id="GO:0020037">
    <property type="term" value="F:heme binding"/>
    <property type="evidence" value="ECO:0007669"/>
    <property type="project" value="InterPro"/>
</dbReference>
<keyword evidence="4 9" id="KW-0349">Heme</keyword>
<dbReference type="AlphaFoldDB" id="A0A8X6TD27"/>
<dbReference type="GO" id="GO:0005789">
    <property type="term" value="C:endoplasmic reticulum membrane"/>
    <property type="evidence" value="ECO:0007669"/>
    <property type="project" value="UniProtKB-SubCell"/>
</dbReference>
<dbReference type="Gene3D" id="1.10.630.10">
    <property type="entry name" value="Cytochrome P450"/>
    <property type="match status" value="1"/>
</dbReference>
<keyword evidence="7 10" id="KW-0503">Monooxygenase</keyword>
<accession>A0A8X6TD27</accession>
<evidence type="ECO:0000256" key="3">
    <source>
        <dbReference type="ARBA" id="ARBA00010617"/>
    </source>
</evidence>
<dbReference type="InterPro" id="IPR002401">
    <property type="entry name" value="Cyt_P450_E_grp-I"/>
</dbReference>
<dbReference type="GO" id="GO:0005506">
    <property type="term" value="F:iron ion binding"/>
    <property type="evidence" value="ECO:0007669"/>
    <property type="project" value="InterPro"/>
</dbReference>
<feature type="binding site" description="axial binding residue" evidence="9">
    <location>
        <position position="450"/>
    </location>
    <ligand>
        <name>heme</name>
        <dbReference type="ChEBI" id="CHEBI:30413"/>
    </ligand>
    <ligandPart>
        <name>Fe</name>
        <dbReference type="ChEBI" id="CHEBI:18248"/>
    </ligandPart>
</feature>
<dbReference type="GO" id="GO:0016705">
    <property type="term" value="F:oxidoreductase activity, acting on paired donors, with incorporation or reduction of molecular oxygen"/>
    <property type="evidence" value="ECO:0007669"/>
    <property type="project" value="InterPro"/>
</dbReference>
<dbReference type="Proteomes" id="UP000887013">
    <property type="component" value="Unassembled WGS sequence"/>
</dbReference>
<dbReference type="PROSITE" id="PS00086">
    <property type="entry name" value="CYTOCHROME_P450"/>
    <property type="match status" value="1"/>
</dbReference>
<evidence type="ECO:0000256" key="7">
    <source>
        <dbReference type="ARBA" id="ARBA00023033"/>
    </source>
</evidence>
<evidence type="ECO:0000256" key="5">
    <source>
        <dbReference type="ARBA" id="ARBA00022824"/>
    </source>
</evidence>
<comment type="similarity">
    <text evidence="3 10">Belongs to the cytochrome P450 family.</text>
</comment>
<dbReference type="CDD" id="cd20628">
    <property type="entry name" value="CYP4"/>
    <property type="match status" value="1"/>
</dbReference>
<evidence type="ECO:0000313" key="12">
    <source>
        <dbReference type="Proteomes" id="UP000887013"/>
    </source>
</evidence>
<comment type="caution">
    <text evidence="11">The sequence shown here is derived from an EMBL/GenBank/DDBJ whole genome shotgun (WGS) entry which is preliminary data.</text>
</comment>
<evidence type="ECO:0000256" key="9">
    <source>
        <dbReference type="PIRSR" id="PIRSR602401-1"/>
    </source>
</evidence>
<dbReference type="PANTHER" id="PTHR24291">
    <property type="entry name" value="CYTOCHROME P450 FAMILY 4"/>
    <property type="match status" value="1"/>
</dbReference>
<evidence type="ECO:0000256" key="2">
    <source>
        <dbReference type="ARBA" id="ARBA00004586"/>
    </source>
</evidence>
<proteinExistence type="inferred from homology"/>
<dbReference type="Pfam" id="PF00067">
    <property type="entry name" value="p450"/>
    <property type="match status" value="1"/>
</dbReference>
<dbReference type="InterPro" id="IPR017972">
    <property type="entry name" value="Cyt_P450_CS"/>
</dbReference>
<dbReference type="InterPro" id="IPR001128">
    <property type="entry name" value="Cyt_P450"/>
</dbReference>
<evidence type="ECO:0000256" key="4">
    <source>
        <dbReference type="ARBA" id="ARBA00022617"/>
    </source>
</evidence>
<evidence type="ECO:0000256" key="1">
    <source>
        <dbReference type="ARBA" id="ARBA00001971"/>
    </source>
</evidence>
<dbReference type="PRINTS" id="PR00385">
    <property type="entry name" value="P450"/>
</dbReference>
<sequence length="507" mass="59294">MFLILFISVSCGVILILIRYSLWRQKYIQLIPGNQLSFFNIFGDLKEILAYERSNDKYAIHHHAASILGRMSQQHREKKLFCFWVCYKPIICLVKADAVKEFLKEKKMFEKSSLYDSAKIMIGTGLLISPVEKWKSRRKLLNICFHHDMLKEYLVIFNKNSQKLVEFFQQETKNNYSDVKKHINDLSLDIICETLFGTSVGALGDPDSQYSKSFSRIAELFMSRIYKFWQWPDFLFKFTSAYREGMQHVKLFQDLANSVIQEREKYYSSNSERIARTKRKVLIDTLLELHFETQELTKDDVMEEVLTFLMAGHETISFTLIWALYLIGLHPKVQEKIHEELDNVFGEDLERKVTEEDLCDLKYLSCVLQETNRLYTIVPVFGREILEDTVISDYPVPKGASCFILAYFLHRDETVFPDPEKFDPDRFLPENAAKIPEGAYVPFSAGPRNCIGQRFADIEMKTILSSILRHYNFHSLDPRDKVLPVMNITLNPSTDVRIRIRPRQIGT</sequence>
<protein>
    <submittedName>
        <fullName evidence="11">Cytochrome P450 4V2</fullName>
    </submittedName>
</protein>
<keyword evidence="12" id="KW-1185">Reference proteome</keyword>
<keyword evidence="8" id="KW-0472">Membrane</keyword>
<evidence type="ECO:0000313" key="11">
    <source>
        <dbReference type="EMBL" id="GFT01758.1"/>
    </source>
</evidence>
<keyword evidence="6 9" id="KW-0408">Iron</keyword>